<dbReference type="RefSeq" id="WP_117415694.1">
    <property type="nucleotide sequence ID" value="NZ_QOHO01000012.1"/>
</dbReference>
<dbReference type="InterPro" id="IPR014408">
    <property type="entry name" value="dGMP_Pdiesterase_EAL/HD-GYP"/>
</dbReference>
<name>A0A3E2NHC1_9FIRM</name>
<dbReference type="Pfam" id="PF08668">
    <property type="entry name" value="HDOD"/>
    <property type="match status" value="1"/>
</dbReference>
<dbReference type="InterPro" id="IPR013976">
    <property type="entry name" value="HDOD"/>
</dbReference>
<dbReference type="PROSITE" id="PS51833">
    <property type="entry name" value="HDOD"/>
    <property type="match status" value="1"/>
</dbReference>
<dbReference type="OrthoDB" id="9804751at2"/>
<proteinExistence type="predicted"/>
<dbReference type="PANTHER" id="PTHR33525:SF4">
    <property type="entry name" value="CYCLIC DI-GMP PHOSPHODIESTERASE CDGJ"/>
    <property type="match status" value="1"/>
</dbReference>
<dbReference type="Proteomes" id="UP000260680">
    <property type="component" value="Unassembled WGS sequence"/>
</dbReference>
<dbReference type="SUPFAM" id="SSF141868">
    <property type="entry name" value="EAL domain-like"/>
    <property type="match status" value="1"/>
</dbReference>
<evidence type="ECO:0000313" key="3">
    <source>
        <dbReference type="Proteomes" id="UP000260680"/>
    </source>
</evidence>
<dbReference type="EMBL" id="QOHO01000012">
    <property type="protein sequence ID" value="RFZ80379.1"/>
    <property type="molecule type" value="Genomic_DNA"/>
</dbReference>
<evidence type="ECO:0000313" key="2">
    <source>
        <dbReference type="EMBL" id="RFZ80379.1"/>
    </source>
</evidence>
<dbReference type="Gene3D" id="1.10.3210.10">
    <property type="entry name" value="Hypothetical protein af1432"/>
    <property type="match status" value="1"/>
</dbReference>
<dbReference type="InterPro" id="IPR035919">
    <property type="entry name" value="EAL_sf"/>
</dbReference>
<dbReference type="AlphaFoldDB" id="A0A3E2NHC1"/>
<dbReference type="Pfam" id="PF00563">
    <property type="entry name" value="EAL"/>
    <property type="match status" value="1"/>
</dbReference>
<sequence length="428" mass="48977">MDKYVTRQPIKALKEDRIIGYEVLFQKDYDSLYSSSDVAAADTIAGFLMQNTESIFHDKLTFVTFTPSLLFRNTPKIFDKEKMVIQIEDHVMIHPLSPTIIRKYKAEGYVFAINDFQFSPKYFSMLDYVTYIKIDIRNKQEGKERISLKNLINTMKGFDKKCIVTGVSSMADYDLAIEVGADYAEGSYVAEAMAGKVNRMEFLEGNFFQLVVEVSKDEPDIEKIEEIISRDAALSYALLKIVNSAYFALRRRVSSIRQALVTMGISQLKQWVYLLSFNNDIDNEESLEAMMKLSFLRASFAMTISDHIENLPIIRSEVYMMGMFSTLQYMINAPLEEILEEVPVAQEIKDALIRKEGICGDLYELILSYESAEWKKVKQLSDKLNIPSGQLAQTYMDCVEAVNEIWNGLTSSNTEQEAEMPVSKKTRT</sequence>
<accession>A0A3E2NHC1</accession>
<organism evidence="2 3">
    <name type="scientific">Lacrimispora amygdalina</name>
    <dbReference type="NCBI Taxonomy" id="253257"/>
    <lineage>
        <taxon>Bacteria</taxon>
        <taxon>Bacillati</taxon>
        <taxon>Bacillota</taxon>
        <taxon>Clostridia</taxon>
        <taxon>Lachnospirales</taxon>
        <taxon>Lachnospiraceae</taxon>
        <taxon>Lacrimispora</taxon>
    </lineage>
</organism>
<dbReference type="SUPFAM" id="SSF109604">
    <property type="entry name" value="HD-domain/PDEase-like"/>
    <property type="match status" value="1"/>
</dbReference>
<dbReference type="InterPro" id="IPR052340">
    <property type="entry name" value="RNase_Y/CdgJ"/>
</dbReference>
<dbReference type="PIRSF" id="PIRSF003180">
    <property type="entry name" value="DiGMPpdiest_YuxH"/>
    <property type="match status" value="1"/>
</dbReference>
<dbReference type="Gene3D" id="3.20.20.450">
    <property type="entry name" value="EAL domain"/>
    <property type="match status" value="1"/>
</dbReference>
<protein>
    <submittedName>
        <fullName evidence="2">HDOD domain-containing protein</fullName>
    </submittedName>
</protein>
<comment type="caution">
    <text evidence="2">The sequence shown here is derived from an EMBL/GenBank/DDBJ whole genome shotgun (WGS) entry which is preliminary data.</text>
</comment>
<dbReference type="InterPro" id="IPR001633">
    <property type="entry name" value="EAL_dom"/>
</dbReference>
<dbReference type="PANTHER" id="PTHR33525">
    <property type="match status" value="1"/>
</dbReference>
<gene>
    <name evidence="2" type="ORF">DS742_03775</name>
</gene>
<feature type="domain" description="HDOD" evidence="1">
    <location>
        <begin position="200"/>
        <end position="390"/>
    </location>
</feature>
<evidence type="ECO:0000259" key="1">
    <source>
        <dbReference type="PROSITE" id="PS51833"/>
    </source>
</evidence>
<reference evidence="2 3" key="1">
    <citation type="submission" date="2018-07" db="EMBL/GenBank/DDBJ databases">
        <title>New species, Clostridium PI-S10-A1B.</title>
        <authorList>
            <person name="Krishna G."/>
            <person name="Summeta K."/>
            <person name="Shikha S."/>
            <person name="Prabhu P.B."/>
            <person name="Suresh K."/>
        </authorList>
    </citation>
    <scope>NUCLEOTIDE SEQUENCE [LARGE SCALE GENOMIC DNA]</scope>
    <source>
        <strain evidence="2 3">PI-S10-A1B</strain>
    </source>
</reference>